<dbReference type="GO" id="GO:0043565">
    <property type="term" value="F:sequence-specific DNA binding"/>
    <property type="evidence" value="ECO:0007669"/>
    <property type="project" value="InterPro"/>
</dbReference>
<dbReference type="PANTHER" id="PTHR43280:SF29">
    <property type="entry name" value="ARAC-FAMILY TRANSCRIPTIONAL REGULATOR"/>
    <property type="match status" value="1"/>
</dbReference>
<evidence type="ECO:0000259" key="5">
    <source>
        <dbReference type="PROSITE" id="PS01124"/>
    </source>
</evidence>
<dbReference type="SUPFAM" id="SSF46689">
    <property type="entry name" value="Homeodomain-like"/>
    <property type="match status" value="1"/>
</dbReference>
<evidence type="ECO:0000256" key="3">
    <source>
        <dbReference type="ARBA" id="ARBA00023163"/>
    </source>
</evidence>
<dbReference type="SMART" id="SM00342">
    <property type="entry name" value="HTH_ARAC"/>
    <property type="match status" value="1"/>
</dbReference>
<comment type="caution">
    <text evidence="6">The sequence shown here is derived from an EMBL/GenBank/DDBJ whole genome shotgun (WGS) entry which is preliminary data.</text>
</comment>
<feature type="transmembrane region" description="Helical" evidence="4">
    <location>
        <begin position="208"/>
        <end position="227"/>
    </location>
</feature>
<accession>A0A5N5IU76</accession>
<keyword evidence="1" id="KW-0805">Transcription regulation</keyword>
<keyword evidence="4" id="KW-0472">Membrane</keyword>
<feature type="transmembrane region" description="Helical" evidence="4">
    <location>
        <begin position="312"/>
        <end position="332"/>
    </location>
</feature>
<dbReference type="Pfam" id="PF12833">
    <property type="entry name" value="HTH_18"/>
    <property type="match status" value="1"/>
</dbReference>
<evidence type="ECO:0000313" key="6">
    <source>
        <dbReference type="EMBL" id="KAB5488238.1"/>
    </source>
</evidence>
<dbReference type="Gene3D" id="1.10.10.60">
    <property type="entry name" value="Homeodomain-like"/>
    <property type="match status" value="2"/>
</dbReference>
<keyword evidence="7" id="KW-1185">Reference proteome</keyword>
<proteinExistence type="predicted"/>
<keyword evidence="3" id="KW-0804">Transcription</keyword>
<dbReference type="PANTHER" id="PTHR43280">
    <property type="entry name" value="ARAC-FAMILY TRANSCRIPTIONAL REGULATOR"/>
    <property type="match status" value="1"/>
</dbReference>
<feature type="domain" description="HTH araC/xylS-type" evidence="5">
    <location>
        <begin position="368"/>
        <end position="471"/>
    </location>
</feature>
<dbReference type="Proteomes" id="UP000319204">
    <property type="component" value="Unassembled WGS sequence"/>
</dbReference>
<evidence type="ECO:0000313" key="7">
    <source>
        <dbReference type="Proteomes" id="UP000319204"/>
    </source>
</evidence>
<gene>
    <name evidence="6" type="ORF">FOT42_010470</name>
</gene>
<protein>
    <submittedName>
        <fullName evidence="6">AraC family transcriptional regulator</fullName>
    </submittedName>
</protein>
<feature type="transmembrane region" description="Helical" evidence="4">
    <location>
        <begin position="247"/>
        <end position="266"/>
    </location>
</feature>
<feature type="transmembrane region" description="Helical" evidence="4">
    <location>
        <begin position="176"/>
        <end position="196"/>
    </location>
</feature>
<feature type="transmembrane region" description="Helical" evidence="4">
    <location>
        <begin position="59"/>
        <end position="76"/>
    </location>
</feature>
<dbReference type="GO" id="GO:0003700">
    <property type="term" value="F:DNA-binding transcription factor activity"/>
    <property type="evidence" value="ECO:0007669"/>
    <property type="project" value="InterPro"/>
</dbReference>
<dbReference type="InterPro" id="IPR009057">
    <property type="entry name" value="Homeodomain-like_sf"/>
</dbReference>
<feature type="transmembrane region" description="Helical" evidence="4">
    <location>
        <begin position="144"/>
        <end position="164"/>
    </location>
</feature>
<evidence type="ECO:0000256" key="4">
    <source>
        <dbReference type="SAM" id="Phobius"/>
    </source>
</evidence>
<keyword evidence="2" id="KW-0238">DNA-binding</keyword>
<dbReference type="PROSITE" id="PS01124">
    <property type="entry name" value="HTH_ARAC_FAMILY_2"/>
    <property type="match status" value="1"/>
</dbReference>
<organism evidence="6 7">
    <name type="scientific">Flagellimonas hadalis</name>
    <dbReference type="NCBI Taxonomy" id="2597517"/>
    <lineage>
        <taxon>Bacteria</taxon>
        <taxon>Pseudomonadati</taxon>
        <taxon>Bacteroidota</taxon>
        <taxon>Flavobacteriia</taxon>
        <taxon>Flavobacteriales</taxon>
        <taxon>Flavobacteriaceae</taxon>
        <taxon>Flagellimonas</taxon>
    </lineage>
</organism>
<keyword evidence="4" id="KW-1133">Transmembrane helix</keyword>
<dbReference type="EMBL" id="VNIK02000006">
    <property type="protein sequence ID" value="KAB5488238.1"/>
    <property type="molecule type" value="Genomic_DNA"/>
</dbReference>
<keyword evidence="4" id="KW-0812">Transmembrane</keyword>
<dbReference type="OrthoDB" id="5492415at2"/>
<reference evidence="6" key="1">
    <citation type="submission" date="2019-10" db="EMBL/GenBank/DDBJ databases">
        <title>Muricauda hadale sp. nov., a piezophilic bacterium isolated from hadopelagic water of the Mariana Trench.</title>
        <authorList>
            <person name="Wei Y."/>
        </authorList>
    </citation>
    <scope>NUCLEOTIDE SEQUENCE [LARGE SCALE GENOMIC DNA]</scope>
    <source>
        <strain evidence="6">MT-229</strain>
    </source>
</reference>
<name>A0A5N5IU76_9FLAO</name>
<feature type="transmembrane region" description="Helical" evidence="4">
    <location>
        <begin position="278"/>
        <end position="300"/>
    </location>
</feature>
<dbReference type="InterPro" id="IPR018060">
    <property type="entry name" value="HTH_AraC"/>
</dbReference>
<evidence type="ECO:0000256" key="1">
    <source>
        <dbReference type="ARBA" id="ARBA00023015"/>
    </source>
</evidence>
<sequence>MSTSSLELQASKRGSTIIERIFFILDGFFKNRKYEKRKGWIFRLFTISPWKVQEMSEQYTISCFFKNFTSLLLLFFRTYYIANSNMSVSSYFSLLGGVEPIGEFILQTAVPSELNLLHYIFISISLLGACTGSYLIALKKGHNVHMGIFMIAISAILLELTLLWWDGVMHIPKIPFYSSILFLLGPSLFLYMEGKVYPLKKIKARKAALYFGPFLMSMLLLLILTNTNDITPSHGFKKLGEQLLNNAYVKSLYFAFFLFLIIRQYVHYRKRLEKMDRNWAKMLISFFSAIFIISATRALFEHELSFEHITRYIIAYFFSVFIIMISFLLYLLPTIITEPLAVRIDKNQIREKYHNSGLTIAMAQTLKGQLIDAMDDKLFLDHTLSLETLAKKLNTDRYSLSQVINQEFNKNFYEFINDYRIEECIAYIDQNPSQTESITDIIYESGFNNKVSFYKAFKKRKKVTPAQYIKSLNE</sequence>
<feature type="transmembrane region" description="Helical" evidence="4">
    <location>
        <begin position="116"/>
        <end position="137"/>
    </location>
</feature>
<dbReference type="AlphaFoldDB" id="A0A5N5IU76"/>
<evidence type="ECO:0000256" key="2">
    <source>
        <dbReference type="ARBA" id="ARBA00023125"/>
    </source>
</evidence>